<organism evidence="3 4">
    <name type="scientific">Sporomusa silvacetica DSM 10669</name>
    <dbReference type="NCBI Taxonomy" id="1123289"/>
    <lineage>
        <taxon>Bacteria</taxon>
        <taxon>Bacillati</taxon>
        <taxon>Bacillota</taxon>
        <taxon>Negativicutes</taxon>
        <taxon>Selenomonadales</taxon>
        <taxon>Sporomusaceae</taxon>
        <taxon>Sporomusa</taxon>
    </lineage>
</organism>
<evidence type="ECO:0008006" key="5">
    <source>
        <dbReference type="Google" id="ProtNLM"/>
    </source>
</evidence>
<dbReference type="Pfam" id="PF04016">
    <property type="entry name" value="DUF364"/>
    <property type="match status" value="1"/>
</dbReference>
<evidence type="ECO:0000259" key="1">
    <source>
        <dbReference type="Pfam" id="PF04016"/>
    </source>
</evidence>
<feature type="domain" description="Putative heavy-metal chelation" evidence="1">
    <location>
        <begin position="108"/>
        <end position="246"/>
    </location>
</feature>
<name>A0ABZ3ILL7_9FIRM</name>
<proteinExistence type="predicted"/>
<dbReference type="Proteomes" id="UP000216752">
    <property type="component" value="Chromosome"/>
</dbReference>
<dbReference type="InterPro" id="IPR007161">
    <property type="entry name" value="DUF364"/>
</dbReference>
<reference evidence="3" key="1">
    <citation type="submission" date="2024-05" db="EMBL/GenBank/DDBJ databases">
        <title>Isolation and characterization of Sporomusa carbonis sp. nov., a carboxydotrophic hydrogenogen in the genus of Sporomusa isolated from a charcoal burning pile.</title>
        <authorList>
            <person name="Boeer T."/>
            <person name="Rosenbaum F."/>
            <person name="Eysell L."/>
            <person name="Mueller V."/>
            <person name="Daniel R."/>
            <person name="Poehlein A."/>
        </authorList>
    </citation>
    <scope>NUCLEOTIDE SEQUENCE [LARGE SCALE GENOMIC DNA]</scope>
    <source>
        <strain evidence="3">DSM 10669</strain>
    </source>
</reference>
<dbReference type="RefSeq" id="WP_094603365.1">
    <property type="nucleotide sequence ID" value="NZ_CP155573.1"/>
</dbReference>
<sequence>MLTVQKRLIDFLLPHTEHVTISDVRIGLGYTAVKIGSGHGGVAWTPNSLAPSCTYFESAGTLIGRPAKELLAMLGNEVSDLTRSIGLATANALLASLTPPTTLKEEVISSLHITHNDRVAMVGYFGPVIAQLRKTGCQLDILELNNKHTDTLPPEKAGDALRACTVAIITGTTLINGTFGELIAGLGEPRVAVVLGPSSPLCGDIFQDTKITHVAGSRVRDIDAILRIVSEGGGTMLMKRYLDFETVLTGKSS</sequence>
<dbReference type="EMBL" id="CP155573">
    <property type="protein sequence ID" value="XFO66581.1"/>
    <property type="molecule type" value="Genomic_DNA"/>
</dbReference>
<evidence type="ECO:0000313" key="4">
    <source>
        <dbReference type="Proteomes" id="UP000216752"/>
    </source>
</evidence>
<dbReference type="Gene3D" id="3.40.50.11590">
    <property type="match status" value="1"/>
</dbReference>
<dbReference type="InterPro" id="IPR025251">
    <property type="entry name" value="DUF4213"/>
</dbReference>
<dbReference type="SUPFAM" id="SSF159713">
    <property type="entry name" value="Dhaf3308-like"/>
    <property type="match status" value="1"/>
</dbReference>
<accession>A0ABZ3ILL7</accession>
<evidence type="ECO:0000259" key="2">
    <source>
        <dbReference type="Pfam" id="PF13938"/>
    </source>
</evidence>
<protein>
    <recommendedName>
        <fullName evidence="5">Heavy-metal chelation domain-containing protein</fullName>
    </recommendedName>
</protein>
<feature type="domain" description="DUF4213" evidence="2">
    <location>
        <begin position="10"/>
        <end position="94"/>
    </location>
</feature>
<dbReference type="Pfam" id="PF13938">
    <property type="entry name" value="DUF4213"/>
    <property type="match status" value="1"/>
</dbReference>
<evidence type="ECO:0000313" key="3">
    <source>
        <dbReference type="EMBL" id="XFO66581.1"/>
    </source>
</evidence>
<gene>
    <name evidence="3" type="ORF">SPSIL_027400</name>
</gene>
<keyword evidence="4" id="KW-1185">Reference proteome</keyword>